<dbReference type="Proteomes" id="UP000039324">
    <property type="component" value="Unassembled WGS sequence"/>
</dbReference>
<reference evidence="2 3" key="1">
    <citation type="submission" date="2015-02" db="EMBL/GenBank/DDBJ databases">
        <authorList>
            <person name="Chooi Y.-H."/>
        </authorList>
    </citation>
    <scope>NUCLEOTIDE SEQUENCE [LARGE SCALE GENOMIC DNA]</scope>
    <source>
        <strain evidence="2">E3</strain>
    </source>
</reference>
<feature type="signal peptide" evidence="1">
    <location>
        <begin position="1"/>
        <end position="23"/>
    </location>
</feature>
<keyword evidence="3" id="KW-1185">Reference proteome</keyword>
<proteinExistence type="predicted"/>
<evidence type="ECO:0000256" key="1">
    <source>
        <dbReference type="SAM" id="SignalP"/>
    </source>
</evidence>
<dbReference type="EMBL" id="CDSF01000155">
    <property type="protein sequence ID" value="CEP03920.1"/>
    <property type="molecule type" value="Genomic_DNA"/>
</dbReference>
<dbReference type="AlphaFoldDB" id="A0A0G4J8L0"/>
<evidence type="ECO:0000313" key="3">
    <source>
        <dbReference type="Proteomes" id="UP000039324"/>
    </source>
</evidence>
<name>A0A0G4J8L0_PLABS</name>
<sequence length="218" mass="23491">MTSVPAVLLVAGIAAIAKPLVDGSAVQKLDDLMNELVLEMASCDIDDAYPDSCGRAGTPAALPPRFLCTHERDEVPAPPTRSVSLPGAPPEFDGHSSLIKEWDALWQALRRLPPYPPPTRPLPAPPVESSNADQQVDTAVTRCRPDHGQGRASSGRTVTLWNSYPPPPHSNARVLVHPRVAKLRRDRKPGPVVHRVAIICASSCPLENVFSEPPISNH</sequence>
<evidence type="ECO:0000313" key="2">
    <source>
        <dbReference type="EMBL" id="CEP03920.1"/>
    </source>
</evidence>
<gene>
    <name evidence="2" type="ORF">PBRA_003527</name>
</gene>
<keyword evidence="1" id="KW-0732">Signal</keyword>
<feature type="chain" id="PRO_5005193632" evidence="1">
    <location>
        <begin position="24"/>
        <end position="218"/>
    </location>
</feature>
<organism evidence="2 3">
    <name type="scientific">Plasmodiophora brassicae</name>
    <name type="common">Clubroot disease agent</name>
    <dbReference type="NCBI Taxonomy" id="37360"/>
    <lineage>
        <taxon>Eukaryota</taxon>
        <taxon>Sar</taxon>
        <taxon>Rhizaria</taxon>
        <taxon>Endomyxa</taxon>
        <taxon>Phytomyxea</taxon>
        <taxon>Plasmodiophorida</taxon>
        <taxon>Plasmodiophoridae</taxon>
        <taxon>Plasmodiophora</taxon>
    </lineage>
</organism>
<accession>A0A0G4J8L0</accession>
<protein>
    <submittedName>
        <fullName evidence="2">Uncharacterized protein</fullName>
    </submittedName>
</protein>